<dbReference type="GO" id="GO:0050380">
    <property type="term" value="F:undecaprenyl-diphosphatase activity"/>
    <property type="evidence" value="ECO:0007669"/>
    <property type="project" value="UniProtKB-EC"/>
</dbReference>
<feature type="transmembrane region" description="Helical" evidence="12">
    <location>
        <begin position="85"/>
        <end position="103"/>
    </location>
</feature>
<comment type="catalytic activity">
    <reaction evidence="11">
        <text>di-trans,octa-cis-undecaprenyl diphosphate + H2O = di-trans,octa-cis-undecaprenyl phosphate + phosphate + H(+)</text>
        <dbReference type="Rhea" id="RHEA:28094"/>
        <dbReference type="ChEBI" id="CHEBI:15377"/>
        <dbReference type="ChEBI" id="CHEBI:15378"/>
        <dbReference type="ChEBI" id="CHEBI:43474"/>
        <dbReference type="ChEBI" id="CHEBI:58405"/>
        <dbReference type="ChEBI" id="CHEBI:60392"/>
        <dbReference type="EC" id="3.6.1.27"/>
    </reaction>
</comment>
<feature type="transmembrane region" description="Helical" evidence="12">
    <location>
        <begin position="184"/>
        <end position="205"/>
    </location>
</feature>
<dbReference type="HAMAP" id="MF_01006">
    <property type="entry name" value="Undec_diphosphatase"/>
    <property type="match status" value="1"/>
</dbReference>
<accession>A0A2H9TAH4</accession>
<gene>
    <name evidence="13" type="primary">uppP</name>
    <name evidence="13" type="ORF">CI610_00759</name>
</gene>
<evidence type="ECO:0000256" key="1">
    <source>
        <dbReference type="ARBA" id="ARBA00004651"/>
    </source>
</evidence>
<evidence type="ECO:0000256" key="2">
    <source>
        <dbReference type="ARBA" id="ARBA00010621"/>
    </source>
</evidence>
<keyword evidence="5" id="KW-1003">Cell membrane</keyword>
<dbReference type="NCBIfam" id="TIGR00753">
    <property type="entry name" value="undec_PP_bacA"/>
    <property type="match status" value="1"/>
</dbReference>
<evidence type="ECO:0000256" key="4">
    <source>
        <dbReference type="ARBA" id="ARBA00021581"/>
    </source>
</evidence>
<evidence type="ECO:0000256" key="9">
    <source>
        <dbReference type="ARBA" id="ARBA00023136"/>
    </source>
</evidence>
<keyword evidence="6 12" id="KW-0812">Transmembrane</keyword>
<dbReference type="PANTHER" id="PTHR30622:SF4">
    <property type="entry name" value="UNDECAPRENYL-DIPHOSPHATASE"/>
    <property type="match status" value="1"/>
</dbReference>
<dbReference type="Pfam" id="PF02673">
    <property type="entry name" value="BacA"/>
    <property type="match status" value="1"/>
</dbReference>
<feature type="transmembrane region" description="Helical" evidence="12">
    <location>
        <begin position="245"/>
        <end position="264"/>
    </location>
</feature>
<keyword evidence="9 12" id="KW-0472">Membrane</keyword>
<evidence type="ECO:0000256" key="12">
    <source>
        <dbReference type="SAM" id="Phobius"/>
    </source>
</evidence>
<evidence type="ECO:0000256" key="10">
    <source>
        <dbReference type="ARBA" id="ARBA00032707"/>
    </source>
</evidence>
<feature type="transmembrane region" description="Helical" evidence="12">
    <location>
        <begin position="217"/>
        <end position="239"/>
    </location>
</feature>
<evidence type="ECO:0000256" key="6">
    <source>
        <dbReference type="ARBA" id="ARBA00022692"/>
    </source>
</evidence>
<comment type="similarity">
    <text evidence="2">Belongs to the UppP family.</text>
</comment>
<comment type="caution">
    <text evidence="13">The sequence shown here is derived from an EMBL/GenBank/DDBJ whole genome shotgun (WGS) entry which is preliminary data.</text>
</comment>
<dbReference type="PANTHER" id="PTHR30622">
    <property type="entry name" value="UNDECAPRENYL-DIPHOSPHATASE"/>
    <property type="match status" value="1"/>
</dbReference>
<reference evidence="13" key="1">
    <citation type="journal article" date="2017" name="Appl. Environ. Microbiol.">
        <title>Molecular characterization of an Endozoicomonas-like organism causing infection in king scallop Pecten maximus L.</title>
        <authorList>
            <person name="Cano I."/>
            <person name="van Aerle R."/>
            <person name="Ross S."/>
            <person name="Verner-Jeffreys D.W."/>
            <person name="Paley R.K."/>
            <person name="Rimmer G."/>
            <person name="Ryder D."/>
            <person name="Hooper P."/>
            <person name="Stone D."/>
            <person name="Feist S.W."/>
        </authorList>
    </citation>
    <scope>NUCLEOTIDE SEQUENCE</scope>
</reference>
<organism evidence="13">
    <name type="scientific">invertebrate metagenome</name>
    <dbReference type="NCBI Taxonomy" id="1711999"/>
    <lineage>
        <taxon>unclassified sequences</taxon>
        <taxon>metagenomes</taxon>
        <taxon>organismal metagenomes</taxon>
    </lineage>
</organism>
<feature type="transmembrane region" description="Helical" evidence="12">
    <location>
        <begin position="115"/>
        <end position="134"/>
    </location>
</feature>
<evidence type="ECO:0000313" key="13">
    <source>
        <dbReference type="EMBL" id="PJE80232.1"/>
    </source>
</evidence>
<dbReference type="NCBIfam" id="NF001393">
    <property type="entry name" value="PRK00281.2-4"/>
    <property type="match status" value="1"/>
</dbReference>
<proteinExistence type="inferred from homology"/>
<evidence type="ECO:0000256" key="7">
    <source>
        <dbReference type="ARBA" id="ARBA00022801"/>
    </source>
</evidence>
<keyword evidence="8 12" id="KW-1133">Transmembrane helix</keyword>
<comment type="subcellular location">
    <subcellularLocation>
        <location evidence="1">Cell membrane</location>
        <topology evidence="1">Multi-pass membrane protein</topology>
    </subcellularLocation>
</comment>
<dbReference type="EMBL" id="NSIT01000025">
    <property type="protein sequence ID" value="PJE80232.1"/>
    <property type="molecule type" value="Genomic_DNA"/>
</dbReference>
<feature type="transmembrane region" description="Helical" evidence="12">
    <location>
        <begin position="7"/>
        <end position="29"/>
    </location>
</feature>
<name>A0A2H9TAH4_9ZZZZ</name>
<dbReference type="AlphaFoldDB" id="A0A2H9TAH4"/>
<dbReference type="InterPro" id="IPR003824">
    <property type="entry name" value="UppP"/>
</dbReference>
<evidence type="ECO:0000256" key="5">
    <source>
        <dbReference type="ARBA" id="ARBA00022475"/>
    </source>
</evidence>
<dbReference type="EC" id="3.6.1.27" evidence="3"/>
<feature type="transmembrane region" description="Helical" evidence="12">
    <location>
        <begin position="146"/>
        <end position="164"/>
    </location>
</feature>
<sequence length="265" mass="28857">MDYIQVIVLSLIQGITEFLPVSSSGHLILPAQLLGWPDQGLVFDVAVHLGTLLAVVVYFRKDLVKLIHDWCYSFIGKGSTENSKLAWYLIFSTLPAVFFGLILKKTGLDESMRSVAVITATTLIFGLLLGWADLKSKRVIPLDKITLKQALIIGFTQAIALIPGTSRSGITMTAALMLGFTRDAAARFSFLLSIPVIIGAGSLMITELATTTATINWLLLATGTAIAGISAWLCVYFFMAFINRVGLLPFVVYRLLLGLVLLFLL</sequence>
<dbReference type="GO" id="GO:0005886">
    <property type="term" value="C:plasma membrane"/>
    <property type="evidence" value="ECO:0007669"/>
    <property type="project" value="UniProtKB-SubCell"/>
</dbReference>
<protein>
    <recommendedName>
        <fullName evidence="4">Undecaprenyl-diphosphatase</fullName>
        <ecNumber evidence="3">3.6.1.27</ecNumber>
    </recommendedName>
    <alternativeName>
        <fullName evidence="10">Undecaprenyl pyrophosphate phosphatase</fullName>
    </alternativeName>
</protein>
<keyword evidence="7 13" id="KW-0378">Hydrolase</keyword>
<evidence type="ECO:0000256" key="11">
    <source>
        <dbReference type="ARBA" id="ARBA00047594"/>
    </source>
</evidence>
<evidence type="ECO:0000256" key="8">
    <source>
        <dbReference type="ARBA" id="ARBA00022989"/>
    </source>
</evidence>
<evidence type="ECO:0000256" key="3">
    <source>
        <dbReference type="ARBA" id="ARBA00012374"/>
    </source>
</evidence>